<name>A0AAD7CPZ3_MYCRO</name>
<dbReference type="AlphaFoldDB" id="A0AAD7CPZ3"/>
<evidence type="ECO:0000313" key="2">
    <source>
        <dbReference type="Proteomes" id="UP001221757"/>
    </source>
</evidence>
<gene>
    <name evidence="1" type="ORF">B0H17DRAFT_1146271</name>
</gene>
<dbReference type="Gene3D" id="1.20.930.20">
    <property type="entry name" value="Adaptor protein Cbl, N-terminal domain"/>
    <property type="match status" value="1"/>
</dbReference>
<organism evidence="1 2">
    <name type="scientific">Mycena rosella</name>
    <name type="common">Pink bonnet</name>
    <name type="synonym">Agaricus rosellus</name>
    <dbReference type="NCBI Taxonomy" id="1033263"/>
    <lineage>
        <taxon>Eukaryota</taxon>
        <taxon>Fungi</taxon>
        <taxon>Dikarya</taxon>
        <taxon>Basidiomycota</taxon>
        <taxon>Agaricomycotina</taxon>
        <taxon>Agaricomycetes</taxon>
        <taxon>Agaricomycetidae</taxon>
        <taxon>Agaricales</taxon>
        <taxon>Marasmiineae</taxon>
        <taxon>Mycenaceae</taxon>
        <taxon>Mycena</taxon>
    </lineage>
</organism>
<comment type="caution">
    <text evidence="1">The sequence shown here is derived from an EMBL/GenBank/DDBJ whole genome shotgun (WGS) entry which is preliminary data.</text>
</comment>
<accession>A0AAD7CPZ3</accession>
<dbReference type="Proteomes" id="UP001221757">
    <property type="component" value="Unassembled WGS sequence"/>
</dbReference>
<evidence type="ECO:0000313" key="1">
    <source>
        <dbReference type="EMBL" id="KAJ7655939.1"/>
    </source>
</evidence>
<dbReference type="CDD" id="cd21037">
    <property type="entry name" value="MLKL_NTD"/>
    <property type="match status" value="1"/>
</dbReference>
<protein>
    <submittedName>
        <fullName evidence="1">Uncharacterized protein</fullName>
    </submittedName>
</protein>
<dbReference type="SUPFAM" id="SSF81901">
    <property type="entry name" value="HCP-like"/>
    <property type="match status" value="1"/>
</dbReference>
<keyword evidence="2" id="KW-1185">Reference proteome</keyword>
<dbReference type="InterPro" id="IPR011990">
    <property type="entry name" value="TPR-like_helical_dom_sf"/>
</dbReference>
<dbReference type="GO" id="GO:0007166">
    <property type="term" value="P:cell surface receptor signaling pathway"/>
    <property type="evidence" value="ECO:0007669"/>
    <property type="project" value="InterPro"/>
</dbReference>
<dbReference type="InterPro" id="IPR036537">
    <property type="entry name" value="Adaptor_Cbl_N_dom_sf"/>
</dbReference>
<dbReference type="Gene3D" id="1.25.40.10">
    <property type="entry name" value="Tetratricopeptide repeat domain"/>
    <property type="match status" value="1"/>
</dbReference>
<sequence>MPDQSSNIPDYIPRHSSSNILQYTLVAVNALQDVSDITQIPFLRSVCTMSASIISLVQDIRSRRDRNLRMVEDMHRVLCILMALCTHAEIMSSPQMLRQIVEYADTLQKFYACLRGQTELGTIKRFFKHGEITAQLDLCESRLKVASEVLSTQYGVGIASTLLQMDIDTEQRHQELLELISARSESFSTTASSIRGSSFARYDEPEVEEEQALDELLVLSGSLPLAVSLMANIASFEGYTNTLSRWKLENTSLLSEGNDKRSNLEMSIILSLGSPRISSSPQARSLLSLLSILPDGITDSDMIASNVPLDNIARCKSALVQTSLAYIGVGGRLKALCPIREFIRRVHPPSLSLSKPLRGYFQELLRIWDAHQQLPSGDLVPKLMGYLGNIDGLLLQGLNDDQSAWKDIAHSILTFSSFSSAMLKGNSQLIQKLPGLIEATGDAHLRWSYVCVRLRNRISSVGNTNTELLITEGIQYFTTVQCHIDEAAEYYGRQAKFPEAIKLSDLALVMGQKTNNSVLRFESLDVKLNIAHSLRDAQEVLKLVYRARICWGLPSNMLEEYWMLFFEAFAYNELGNHSHALHICSIAIELLVANGMQDAYLHLGILDIQAEIHFRKSEYSQAHEIQTVVAAKTSPIRSPRFHANALANLAYLDIAMSGDEAQILQNLNGAAAVYRDLGVQRTLCTWVMAELYLYRGDTQNARVTFETCLSQSRGRFYDIEALCTAALADPKHMIYDPHITFRQAVIYLALMLKRKDRVGTFRAFRCLAGIYCILEDEDMSLNLYHIALEGATEMDIHRLRAECMTGIGDIMIQCGDVVQAKEMWKAAQSLFARSSQKKDVVAINTRLAQLLNDTEIIGGVEKLRLDLALRISPSLANSTITKNIS</sequence>
<proteinExistence type="predicted"/>
<dbReference type="EMBL" id="JARKIE010000304">
    <property type="protein sequence ID" value="KAJ7655939.1"/>
    <property type="molecule type" value="Genomic_DNA"/>
</dbReference>
<reference evidence="1" key="1">
    <citation type="submission" date="2023-03" db="EMBL/GenBank/DDBJ databases">
        <title>Massive genome expansion in bonnet fungi (Mycena s.s.) driven by repeated elements and novel gene families across ecological guilds.</title>
        <authorList>
            <consortium name="Lawrence Berkeley National Laboratory"/>
            <person name="Harder C.B."/>
            <person name="Miyauchi S."/>
            <person name="Viragh M."/>
            <person name="Kuo A."/>
            <person name="Thoen E."/>
            <person name="Andreopoulos B."/>
            <person name="Lu D."/>
            <person name="Skrede I."/>
            <person name="Drula E."/>
            <person name="Henrissat B."/>
            <person name="Morin E."/>
            <person name="Kohler A."/>
            <person name="Barry K."/>
            <person name="LaButti K."/>
            <person name="Morin E."/>
            <person name="Salamov A."/>
            <person name="Lipzen A."/>
            <person name="Mereny Z."/>
            <person name="Hegedus B."/>
            <person name="Baldrian P."/>
            <person name="Stursova M."/>
            <person name="Weitz H."/>
            <person name="Taylor A."/>
            <person name="Grigoriev I.V."/>
            <person name="Nagy L.G."/>
            <person name="Martin F."/>
            <person name="Kauserud H."/>
        </authorList>
    </citation>
    <scope>NUCLEOTIDE SEQUENCE</scope>
    <source>
        <strain evidence="1">CBHHK067</strain>
    </source>
</reference>
<dbReference type="InterPro" id="IPR059179">
    <property type="entry name" value="MLKL-like_MCAfunc"/>
</dbReference>